<evidence type="ECO:0000313" key="3">
    <source>
        <dbReference type="Proteomes" id="UP000585614"/>
    </source>
</evidence>
<evidence type="ECO:0000313" key="2">
    <source>
        <dbReference type="EMBL" id="KAF6357094.1"/>
    </source>
</evidence>
<feature type="compositionally biased region" description="Basic and acidic residues" evidence="1">
    <location>
        <begin position="130"/>
        <end position="150"/>
    </location>
</feature>
<dbReference type="Proteomes" id="UP000585614">
    <property type="component" value="Unassembled WGS sequence"/>
</dbReference>
<feature type="region of interest" description="Disordered" evidence="1">
    <location>
        <begin position="43"/>
        <end position="108"/>
    </location>
</feature>
<dbReference type="EMBL" id="JACAGC010000007">
    <property type="protein sequence ID" value="KAF6357094.1"/>
    <property type="molecule type" value="Genomic_DNA"/>
</dbReference>
<reference evidence="2 3" key="1">
    <citation type="journal article" date="2020" name="Nature">
        <title>Six reference-quality genomes reveal evolution of bat adaptations.</title>
        <authorList>
            <person name="Jebb D."/>
            <person name="Huang Z."/>
            <person name="Pippel M."/>
            <person name="Hughes G.M."/>
            <person name="Lavrichenko K."/>
            <person name="Devanna P."/>
            <person name="Winkler S."/>
            <person name="Jermiin L.S."/>
            <person name="Skirmuntt E.C."/>
            <person name="Katzourakis A."/>
            <person name="Burkitt-Gray L."/>
            <person name="Ray D.A."/>
            <person name="Sullivan K.A.M."/>
            <person name="Roscito J.G."/>
            <person name="Kirilenko B.M."/>
            <person name="Davalos L.M."/>
            <person name="Corthals A.P."/>
            <person name="Power M.L."/>
            <person name="Jones G."/>
            <person name="Ransome R.D."/>
            <person name="Dechmann D.K.N."/>
            <person name="Locatelli A.G."/>
            <person name="Puechmaille S.J."/>
            <person name="Fedrigo O."/>
            <person name="Jarvis E.D."/>
            <person name="Hiller M."/>
            <person name="Vernes S.C."/>
            <person name="Myers E.W."/>
            <person name="Teeling E.C."/>
        </authorList>
    </citation>
    <scope>NUCLEOTIDE SEQUENCE [LARGE SCALE GENOMIC DNA]</scope>
    <source>
        <strain evidence="2">MRhiFer1</strain>
        <tissue evidence="2">Lung</tissue>
    </source>
</reference>
<proteinExistence type="predicted"/>
<dbReference type="AlphaFoldDB" id="A0A7J7Y5J9"/>
<accession>A0A7J7Y5J9</accession>
<sequence>MLLTRKNEEAGRQAKSGVGWVEGHRGLLGSRDRGARLWMGEAVRARRSNGTNEGGGGSGSEILTRRSRHRGPASSGVAARASRQGRIAAETNTDTKARPLPAWRGPSPDTHWMIKAVLYRMPGKAAVRSSQREDQEKSPSHWLEVRGQRK</sequence>
<comment type="caution">
    <text evidence="2">The sequence shown here is derived from an EMBL/GenBank/DDBJ whole genome shotgun (WGS) entry which is preliminary data.</text>
</comment>
<name>A0A7J7Y5J9_RHIFE</name>
<organism evidence="2 3">
    <name type="scientific">Rhinolophus ferrumequinum</name>
    <name type="common">Greater horseshoe bat</name>
    <dbReference type="NCBI Taxonomy" id="59479"/>
    <lineage>
        <taxon>Eukaryota</taxon>
        <taxon>Metazoa</taxon>
        <taxon>Chordata</taxon>
        <taxon>Craniata</taxon>
        <taxon>Vertebrata</taxon>
        <taxon>Euteleostomi</taxon>
        <taxon>Mammalia</taxon>
        <taxon>Eutheria</taxon>
        <taxon>Laurasiatheria</taxon>
        <taxon>Chiroptera</taxon>
        <taxon>Yinpterochiroptera</taxon>
        <taxon>Rhinolophoidea</taxon>
        <taxon>Rhinolophidae</taxon>
        <taxon>Rhinolophinae</taxon>
        <taxon>Rhinolophus</taxon>
    </lineage>
</organism>
<evidence type="ECO:0000256" key="1">
    <source>
        <dbReference type="SAM" id="MobiDB-lite"/>
    </source>
</evidence>
<protein>
    <submittedName>
        <fullName evidence="2">Uncharacterized protein</fullName>
    </submittedName>
</protein>
<gene>
    <name evidence="2" type="ORF">mRhiFer1_010018</name>
</gene>
<feature type="region of interest" description="Disordered" evidence="1">
    <location>
        <begin position="123"/>
        <end position="150"/>
    </location>
</feature>